<dbReference type="Pfam" id="PF00359">
    <property type="entry name" value="PTS_EIIA_2"/>
    <property type="match status" value="1"/>
</dbReference>
<organism evidence="2 3">
    <name type="scientific">Reinekea thalattae</name>
    <dbReference type="NCBI Taxonomy" id="2593301"/>
    <lineage>
        <taxon>Bacteria</taxon>
        <taxon>Pseudomonadati</taxon>
        <taxon>Pseudomonadota</taxon>
        <taxon>Gammaproteobacteria</taxon>
        <taxon>Oceanospirillales</taxon>
        <taxon>Saccharospirillaceae</taxon>
        <taxon>Reinekea</taxon>
    </lineage>
</organism>
<dbReference type="PANTHER" id="PTHR47738">
    <property type="entry name" value="PTS SYSTEM FRUCTOSE-LIKE EIIA COMPONENT-RELATED"/>
    <property type="match status" value="1"/>
</dbReference>
<evidence type="ECO:0000313" key="3">
    <source>
        <dbReference type="Proteomes" id="UP000321764"/>
    </source>
</evidence>
<dbReference type="PANTHER" id="PTHR47738:SF1">
    <property type="entry name" value="NITROGEN REGULATORY PROTEIN"/>
    <property type="match status" value="1"/>
</dbReference>
<dbReference type="GO" id="GO:0030295">
    <property type="term" value="F:protein kinase activator activity"/>
    <property type="evidence" value="ECO:0007669"/>
    <property type="project" value="TreeGrafter"/>
</dbReference>
<dbReference type="InterPro" id="IPR002178">
    <property type="entry name" value="PTS_EIIA_type-2_dom"/>
</dbReference>
<dbReference type="AlphaFoldDB" id="A0A5C8Z3P1"/>
<sequence>MIQLSQILSAEQTYMESFGASKKRILQTIAERLSSTLDGVSELDLFDQLIARERLGSTGIGSGFAVPHCRLEGLTSPVAALIKIPEAVDFDSIDKQQVDLIFALVVPVEATDDHLQLLASVVEQVSNPEALANIKSSQTPLDLYNHFIGN</sequence>
<feature type="domain" description="PTS EIIA type-2" evidence="1">
    <location>
        <begin position="6"/>
        <end position="150"/>
    </location>
</feature>
<dbReference type="CDD" id="cd00211">
    <property type="entry name" value="PTS_IIA_fru"/>
    <property type="match status" value="1"/>
</dbReference>
<evidence type="ECO:0000313" key="2">
    <source>
        <dbReference type="EMBL" id="TXR52167.1"/>
    </source>
</evidence>
<proteinExistence type="predicted"/>
<keyword evidence="3" id="KW-1185">Reference proteome</keyword>
<gene>
    <name evidence="2" type="ORF">FME95_12210</name>
</gene>
<dbReference type="InterPro" id="IPR051541">
    <property type="entry name" value="PTS_SugarTrans_NitroReg"/>
</dbReference>
<protein>
    <submittedName>
        <fullName evidence="2">PTS fructose transporter subunit IIA</fullName>
    </submittedName>
</protein>
<dbReference type="EMBL" id="VKAD01000002">
    <property type="protein sequence ID" value="TXR52167.1"/>
    <property type="molecule type" value="Genomic_DNA"/>
</dbReference>
<evidence type="ECO:0000259" key="1">
    <source>
        <dbReference type="PROSITE" id="PS51094"/>
    </source>
</evidence>
<comment type="caution">
    <text evidence="2">The sequence shown here is derived from an EMBL/GenBank/DDBJ whole genome shotgun (WGS) entry which is preliminary data.</text>
</comment>
<reference evidence="2 3" key="1">
    <citation type="submission" date="2019-07" db="EMBL/GenBank/DDBJ databases">
        <title>Reinekea sp. strain SSH23 genome sequencing and assembly.</title>
        <authorList>
            <person name="Kim I."/>
        </authorList>
    </citation>
    <scope>NUCLEOTIDE SEQUENCE [LARGE SCALE GENOMIC DNA]</scope>
    <source>
        <strain evidence="2 3">SSH23</strain>
    </source>
</reference>
<dbReference type="Gene3D" id="3.40.930.10">
    <property type="entry name" value="Mannitol-specific EII, Chain A"/>
    <property type="match status" value="1"/>
</dbReference>
<name>A0A5C8Z3P1_9GAMM</name>
<dbReference type="SUPFAM" id="SSF55804">
    <property type="entry name" value="Phoshotransferase/anion transport protein"/>
    <property type="match status" value="1"/>
</dbReference>
<accession>A0A5C8Z3P1</accession>
<dbReference type="OrthoDB" id="95460at2"/>
<dbReference type="PROSITE" id="PS51094">
    <property type="entry name" value="PTS_EIIA_TYPE_2"/>
    <property type="match status" value="1"/>
</dbReference>
<dbReference type="Proteomes" id="UP000321764">
    <property type="component" value="Unassembled WGS sequence"/>
</dbReference>
<dbReference type="InterPro" id="IPR016152">
    <property type="entry name" value="PTrfase/Anion_transptr"/>
</dbReference>
<dbReference type="RefSeq" id="WP_147714763.1">
    <property type="nucleotide sequence ID" value="NZ_VKAD01000002.1"/>
</dbReference>